<dbReference type="AlphaFoldDB" id="A0A3P7S5G9"/>
<feature type="signal peptide" evidence="1">
    <location>
        <begin position="1"/>
        <end position="20"/>
    </location>
</feature>
<sequence>MALGPAYSFALLALADLIQRLFFLTKDSPWTVKSAEEFLTHIQHIDIEADEVMVSFDVISLFTSIPPALAISTIDGLLRKKYDETEKQLKRAHIIKLLELCLKAFFTFNGQVYEQKKATPMGSPLSGLIAETVLQRLEQLVFISNPPPKVLGPISR</sequence>
<evidence type="ECO:0000256" key="1">
    <source>
        <dbReference type="SAM" id="SignalP"/>
    </source>
</evidence>
<dbReference type="PANTHER" id="PTHR21301">
    <property type="entry name" value="REVERSE TRANSCRIPTASE"/>
    <property type="match status" value="1"/>
</dbReference>
<keyword evidence="1" id="KW-0732">Signal</keyword>
<dbReference type="EMBL" id="UYRU01125395">
    <property type="protein sequence ID" value="VDN49842.1"/>
    <property type="molecule type" value="Genomic_DNA"/>
</dbReference>
<feature type="chain" id="PRO_5018304646" description="Reverse transcriptase domain-containing protein" evidence="1">
    <location>
        <begin position="21"/>
        <end position="156"/>
    </location>
</feature>
<evidence type="ECO:0000313" key="4">
    <source>
        <dbReference type="Proteomes" id="UP000281553"/>
    </source>
</evidence>
<dbReference type="PANTHER" id="PTHR21301:SF10">
    <property type="entry name" value="REVERSE TRANSCRIPTASE DOMAIN-CONTAINING PROTEIN"/>
    <property type="match status" value="1"/>
</dbReference>
<reference evidence="3 4" key="1">
    <citation type="submission" date="2018-11" db="EMBL/GenBank/DDBJ databases">
        <authorList>
            <consortium name="Pathogen Informatics"/>
        </authorList>
    </citation>
    <scope>NUCLEOTIDE SEQUENCE [LARGE SCALE GENOMIC DNA]</scope>
</reference>
<organism evidence="3 4">
    <name type="scientific">Dibothriocephalus latus</name>
    <name type="common">Fish tapeworm</name>
    <name type="synonym">Diphyllobothrium latum</name>
    <dbReference type="NCBI Taxonomy" id="60516"/>
    <lineage>
        <taxon>Eukaryota</taxon>
        <taxon>Metazoa</taxon>
        <taxon>Spiralia</taxon>
        <taxon>Lophotrochozoa</taxon>
        <taxon>Platyhelminthes</taxon>
        <taxon>Cestoda</taxon>
        <taxon>Eucestoda</taxon>
        <taxon>Diphyllobothriidea</taxon>
        <taxon>Diphyllobothriidae</taxon>
        <taxon>Dibothriocephalus</taxon>
    </lineage>
</organism>
<name>A0A3P7S5G9_DIBLA</name>
<proteinExistence type="predicted"/>
<protein>
    <recommendedName>
        <fullName evidence="2">Reverse transcriptase domain-containing protein</fullName>
    </recommendedName>
</protein>
<dbReference type="OrthoDB" id="8963429at2759"/>
<accession>A0A3P7S5G9</accession>
<dbReference type="InterPro" id="IPR000477">
    <property type="entry name" value="RT_dom"/>
</dbReference>
<feature type="domain" description="Reverse transcriptase" evidence="2">
    <location>
        <begin position="1"/>
        <end position="156"/>
    </location>
</feature>
<keyword evidence="4" id="KW-1185">Reference proteome</keyword>
<dbReference type="Proteomes" id="UP000281553">
    <property type="component" value="Unassembled WGS sequence"/>
</dbReference>
<evidence type="ECO:0000259" key="2">
    <source>
        <dbReference type="PROSITE" id="PS50878"/>
    </source>
</evidence>
<dbReference type="PROSITE" id="PS50878">
    <property type="entry name" value="RT_POL"/>
    <property type="match status" value="1"/>
</dbReference>
<evidence type="ECO:0000313" key="3">
    <source>
        <dbReference type="EMBL" id="VDN49842.1"/>
    </source>
</evidence>
<gene>
    <name evidence="3" type="ORF">DILT_LOCUS19907</name>
</gene>